<proteinExistence type="predicted"/>
<dbReference type="GO" id="GO:0003677">
    <property type="term" value="F:DNA binding"/>
    <property type="evidence" value="ECO:0007669"/>
    <property type="project" value="InterPro"/>
</dbReference>
<organism evidence="1 2">
    <name type="scientific">Candidatus Pseudobacter hemicellulosilyticus</name>
    <dbReference type="NCBI Taxonomy" id="3121375"/>
    <lineage>
        <taxon>Bacteria</taxon>
        <taxon>Pseudomonadati</taxon>
        <taxon>Bacteroidota</taxon>
        <taxon>Chitinophagia</taxon>
        <taxon>Chitinophagales</taxon>
        <taxon>Chitinophagaceae</taxon>
        <taxon>Pseudobacter</taxon>
    </lineage>
</organism>
<gene>
    <name evidence="1" type="ORF">P0Y53_04140</name>
</gene>
<dbReference type="Gene3D" id="1.10.260.40">
    <property type="entry name" value="lambda repressor-like DNA-binding domains"/>
    <property type="match status" value="1"/>
</dbReference>
<dbReference type="InterPro" id="IPR010982">
    <property type="entry name" value="Lambda_DNA-bd_dom_sf"/>
</dbReference>
<protein>
    <submittedName>
        <fullName evidence="1">Uncharacterized protein</fullName>
    </submittedName>
</protein>
<dbReference type="SUPFAM" id="SSF47413">
    <property type="entry name" value="lambda repressor-like DNA-binding domains"/>
    <property type="match status" value="1"/>
</dbReference>
<reference evidence="1" key="1">
    <citation type="submission" date="2023-03" db="EMBL/GenBank/DDBJ databases">
        <title>Andean soil-derived lignocellulolytic bacterial consortium as a source of novel taxa and putative plastic-active enzymes.</title>
        <authorList>
            <person name="Diaz-Garcia L."/>
            <person name="Chuvochina M."/>
            <person name="Feuerriegel G."/>
            <person name="Bunk B."/>
            <person name="Sproer C."/>
            <person name="Streit W.R."/>
            <person name="Rodriguez L.M."/>
            <person name="Overmann J."/>
            <person name="Jimenez D.J."/>
        </authorList>
    </citation>
    <scope>NUCLEOTIDE SEQUENCE</scope>
    <source>
        <strain evidence="1">MAG 7</strain>
    </source>
</reference>
<evidence type="ECO:0000313" key="2">
    <source>
        <dbReference type="Proteomes" id="UP001220610"/>
    </source>
</evidence>
<dbReference type="AlphaFoldDB" id="A0AAJ5WUA3"/>
<sequence>MKQRKKIVQYSLDEIANAHILSEELSAVERKQILEDFGKKKKKLDAQLSNEQRILSAILQLRFQIEDYIKEVTYDQDTNFGFFLKQYISRLQLKNKDFAYQIGVEPVELSQLLNAHRRPNNKILIRLEIHSNNNIDALLWYKIVEKDKEYELVTNTRLRQQEKRHVKQYFSYSK</sequence>
<name>A0AAJ5WUA3_9BACT</name>
<evidence type="ECO:0000313" key="1">
    <source>
        <dbReference type="EMBL" id="WEK36683.1"/>
    </source>
</evidence>
<accession>A0AAJ5WUA3</accession>
<dbReference type="Proteomes" id="UP001220610">
    <property type="component" value="Chromosome"/>
</dbReference>
<dbReference type="EMBL" id="CP119311">
    <property type="protein sequence ID" value="WEK36683.1"/>
    <property type="molecule type" value="Genomic_DNA"/>
</dbReference>